<keyword evidence="2" id="KW-1185">Reference proteome</keyword>
<protein>
    <submittedName>
        <fullName evidence="1">Uncharacterized protein</fullName>
    </submittedName>
</protein>
<reference evidence="1 2" key="1">
    <citation type="submission" date="2019-01" db="EMBL/GenBank/DDBJ databases">
        <title>Sequencing of cultivated peanut Arachis hypogaea provides insights into genome evolution and oil improvement.</title>
        <authorList>
            <person name="Chen X."/>
        </authorList>
    </citation>
    <scope>NUCLEOTIDE SEQUENCE [LARGE SCALE GENOMIC DNA]</scope>
    <source>
        <strain evidence="2">cv. Fuhuasheng</strain>
        <tissue evidence="1">Leaves</tissue>
    </source>
</reference>
<sequence length="112" mass="12526">MYTKKKSIYTLTRHVFLSNKWDVTRAENGNRFSVFLLDPRQAGMHLHVPQMLAIPPPPPRHGPAPKVYKRARAAVLALGLTLVNAIGSNNLDHRRTKMQNSAQIMAVDANEG</sequence>
<gene>
    <name evidence="1" type="ORF">Ahy_B04g069091</name>
</gene>
<organism evidence="1 2">
    <name type="scientific">Arachis hypogaea</name>
    <name type="common">Peanut</name>
    <dbReference type="NCBI Taxonomy" id="3818"/>
    <lineage>
        <taxon>Eukaryota</taxon>
        <taxon>Viridiplantae</taxon>
        <taxon>Streptophyta</taxon>
        <taxon>Embryophyta</taxon>
        <taxon>Tracheophyta</taxon>
        <taxon>Spermatophyta</taxon>
        <taxon>Magnoliopsida</taxon>
        <taxon>eudicotyledons</taxon>
        <taxon>Gunneridae</taxon>
        <taxon>Pentapetalae</taxon>
        <taxon>rosids</taxon>
        <taxon>fabids</taxon>
        <taxon>Fabales</taxon>
        <taxon>Fabaceae</taxon>
        <taxon>Papilionoideae</taxon>
        <taxon>50 kb inversion clade</taxon>
        <taxon>dalbergioids sensu lato</taxon>
        <taxon>Dalbergieae</taxon>
        <taxon>Pterocarpus clade</taxon>
        <taxon>Arachis</taxon>
    </lineage>
</organism>
<dbReference type="Proteomes" id="UP000289738">
    <property type="component" value="Chromosome B04"/>
</dbReference>
<dbReference type="EMBL" id="SDMP01000014">
    <property type="protein sequence ID" value="RYR11586.1"/>
    <property type="molecule type" value="Genomic_DNA"/>
</dbReference>
<accession>A0A444ZBN9</accession>
<proteinExistence type="predicted"/>
<name>A0A444ZBN9_ARAHY</name>
<evidence type="ECO:0000313" key="1">
    <source>
        <dbReference type="EMBL" id="RYR11586.1"/>
    </source>
</evidence>
<comment type="caution">
    <text evidence="1">The sequence shown here is derived from an EMBL/GenBank/DDBJ whole genome shotgun (WGS) entry which is preliminary data.</text>
</comment>
<evidence type="ECO:0000313" key="2">
    <source>
        <dbReference type="Proteomes" id="UP000289738"/>
    </source>
</evidence>
<dbReference type="AlphaFoldDB" id="A0A444ZBN9"/>